<evidence type="ECO:0000313" key="2">
    <source>
        <dbReference type="Proteomes" id="UP000392064"/>
    </source>
</evidence>
<dbReference type="Proteomes" id="UP000392064">
    <property type="component" value="Chromosome"/>
</dbReference>
<evidence type="ECO:0008006" key="3">
    <source>
        <dbReference type="Google" id="ProtNLM"/>
    </source>
</evidence>
<proteinExistence type="predicted"/>
<sequence length="334" mass="37595">MPRPLPVPDELASRPFTAAEARALGLSEKVLRGSRFRRVFVRVWVHRDHVMTREDWITAASLAVPERAHLSHVTRLQALGLDVGPERPFHFTVAGDLHIALDDMFVHRTEVLPPLDSVGVTPAAAFIQYCSTARLIDAIKVGDWLLYRQYATIVEIAELAARDPWRPGASQARRVLPHLEPRSRSLKESETRALVVFSGLPVPESNVDLVVRGKWLGCVDLLFRLWMLVLEYEGRQHAESIEQFGKDLARYAGFRDESVAYLQVTNPMLQRPRALVGRVHRMLVERGYDGPEPVFARRWASLFRPIPSEGGAMASSRVVKVDASAPRRGRGVRP</sequence>
<name>A0A5Q2MFE1_9ACTN</name>
<dbReference type="RefSeq" id="WP_153651653.1">
    <property type="nucleotide sequence ID" value="NZ_CP045737.1"/>
</dbReference>
<accession>A0A5Q2MFE1</accession>
<organism evidence="1 2">
    <name type="scientific">Aeromicrobium yanjiei</name>
    <dbReference type="NCBI Taxonomy" id="2662028"/>
    <lineage>
        <taxon>Bacteria</taxon>
        <taxon>Bacillati</taxon>
        <taxon>Actinomycetota</taxon>
        <taxon>Actinomycetes</taxon>
        <taxon>Propionibacteriales</taxon>
        <taxon>Nocardioidaceae</taxon>
        <taxon>Aeromicrobium</taxon>
    </lineage>
</organism>
<reference evidence="1 2" key="1">
    <citation type="submission" date="2019-11" db="EMBL/GenBank/DDBJ databases">
        <authorList>
            <person name="Li J."/>
        </authorList>
    </citation>
    <scope>NUCLEOTIDE SEQUENCE [LARGE SCALE GENOMIC DNA]</scope>
    <source>
        <strain evidence="1 2">MF47</strain>
    </source>
</reference>
<dbReference type="AlphaFoldDB" id="A0A5Q2MFE1"/>
<evidence type="ECO:0000313" key="1">
    <source>
        <dbReference type="EMBL" id="QGG40381.1"/>
    </source>
</evidence>
<protein>
    <recommendedName>
        <fullName evidence="3">DUF559 domain-containing protein</fullName>
    </recommendedName>
</protein>
<gene>
    <name evidence="1" type="ORF">GEV26_02790</name>
</gene>
<keyword evidence="2" id="KW-1185">Reference proteome</keyword>
<dbReference type="KEGG" id="aef:GEV26_02790"/>
<dbReference type="EMBL" id="CP045737">
    <property type="protein sequence ID" value="QGG40381.1"/>
    <property type="molecule type" value="Genomic_DNA"/>
</dbReference>